<comment type="caution">
    <text evidence="7">The sequence shown here is derived from an EMBL/GenBank/DDBJ whole genome shotgun (WGS) entry which is preliminary data.</text>
</comment>
<protein>
    <submittedName>
        <fullName evidence="7">Surface antigens (17 kDa)</fullName>
    </submittedName>
</protein>
<dbReference type="InterPro" id="IPR008816">
    <property type="entry name" value="Gly_zipper_2TM_dom"/>
</dbReference>
<keyword evidence="2" id="KW-0732">Signal</keyword>
<dbReference type="Proteomes" id="UP000054735">
    <property type="component" value="Unassembled WGS sequence"/>
</dbReference>
<dbReference type="PANTHER" id="PTHR35603:SF2">
    <property type="entry name" value="OUTER MEMBRANE LIPOPROTEIN"/>
    <property type="match status" value="1"/>
</dbReference>
<dbReference type="Pfam" id="PF05433">
    <property type="entry name" value="Rick_17kDa_Anti"/>
    <property type="match status" value="1"/>
</dbReference>
<evidence type="ECO:0000256" key="3">
    <source>
        <dbReference type="ARBA" id="ARBA00023136"/>
    </source>
</evidence>
<dbReference type="InterPro" id="IPR016364">
    <property type="entry name" value="Surface_antigen_Rickettsia"/>
</dbReference>
<evidence type="ECO:0000256" key="1">
    <source>
        <dbReference type="ARBA" id="ARBA00004370"/>
    </source>
</evidence>
<dbReference type="PIRSF" id="PIRSF002721">
    <property type="entry name" value="Surface_antigen_Rickettsia"/>
    <property type="match status" value="1"/>
</dbReference>
<evidence type="ECO:0000256" key="2">
    <source>
        <dbReference type="ARBA" id="ARBA00022729"/>
    </source>
</evidence>
<feature type="domain" description="Surface antigen" evidence="6">
    <location>
        <begin position="107"/>
        <end position="167"/>
    </location>
</feature>
<dbReference type="PANTHER" id="PTHR35603">
    <property type="match status" value="1"/>
</dbReference>
<comment type="subcellular location">
    <subcellularLocation>
        <location evidence="1">Membrane</location>
    </subcellularLocation>
</comment>
<dbReference type="InterPro" id="IPR032635">
    <property type="entry name" value="Anti_2"/>
</dbReference>
<evidence type="ECO:0000256" key="4">
    <source>
        <dbReference type="ARBA" id="ARBA00023139"/>
    </source>
</evidence>
<dbReference type="Pfam" id="PF16998">
    <property type="entry name" value="17kDa_Anti_2"/>
    <property type="match status" value="1"/>
</dbReference>
<keyword evidence="4" id="KW-0564">Palmitate</keyword>
<evidence type="ECO:0000259" key="6">
    <source>
        <dbReference type="Pfam" id="PF16998"/>
    </source>
</evidence>
<reference evidence="7 8" key="1">
    <citation type="submission" date="2015-11" db="EMBL/GenBank/DDBJ databases">
        <title>Genomic analysis of 38 Legionella species identifies large and diverse effector repertoires.</title>
        <authorList>
            <person name="Burstein D."/>
            <person name="Amaro F."/>
            <person name="Zusman T."/>
            <person name="Lifshitz Z."/>
            <person name="Cohen O."/>
            <person name="Gilbert J.A."/>
            <person name="Pupko T."/>
            <person name="Shuman H.A."/>
            <person name="Segal G."/>
        </authorList>
    </citation>
    <scope>NUCLEOTIDE SEQUENCE [LARGE SCALE GENOMIC DNA]</scope>
    <source>
        <strain evidence="7 8">CDC#1407-AL-14</strain>
    </source>
</reference>
<sequence>MAECGVKWPSFLQPIKGEYMKKLMLASLSLSVLLSGCAQVTNEGVGTVTGGVVGGLIGSQFGGGSGKVAAAAGGALLGAYLGGNIGRTMDRLDRLEMQRALESSPSGKAVVWRNPDSGNTYTVTPQKTYYTNSQPCREYTTRALIGGKTQEIYGRACRQADGSWRVVS</sequence>
<evidence type="ECO:0000313" key="8">
    <source>
        <dbReference type="Proteomes" id="UP000054735"/>
    </source>
</evidence>
<feature type="domain" description="Glycine zipper 2TM" evidence="5">
    <location>
        <begin position="46"/>
        <end position="86"/>
    </location>
</feature>
<evidence type="ECO:0000313" key="7">
    <source>
        <dbReference type="EMBL" id="KTC68049.1"/>
    </source>
</evidence>
<accession>A0ABR5QH28</accession>
<keyword evidence="3" id="KW-0472">Membrane</keyword>
<keyword evidence="4" id="KW-0449">Lipoprotein</keyword>
<dbReference type="EMBL" id="LNXT01000048">
    <property type="protein sequence ID" value="KTC68049.1"/>
    <property type="molecule type" value="Genomic_DNA"/>
</dbReference>
<evidence type="ECO:0000259" key="5">
    <source>
        <dbReference type="Pfam" id="PF05433"/>
    </source>
</evidence>
<gene>
    <name evidence="7" type="ORF">Lbir_2651</name>
</gene>
<keyword evidence="8" id="KW-1185">Reference proteome</keyword>
<organism evidence="7 8">
    <name type="scientific">Legionella birminghamensis</name>
    <dbReference type="NCBI Taxonomy" id="28083"/>
    <lineage>
        <taxon>Bacteria</taxon>
        <taxon>Pseudomonadati</taxon>
        <taxon>Pseudomonadota</taxon>
        <taxon>Gammaproteobacteria</taxon>
        <taxon>Legionellales</taxon>
        <taxon>Legionellaceae</taxon>
        <taxon>Legionella</taxon>
    </lineage>
</organism>
<dbReference type="InterPro" id="IPR051407">
    <property type="entry name" value="Bact_OM_lipoprot/Surf_antigen"/>
</dbReference>
<proteinExistence type="predicted"/>
<name>A0ABR5QH28_9GAMM</name>